<organism evidence="2 3">
    <name type="scientific">Calothrix parasitica NIES-267</name>
    <dbReference type="NCBI Taxonomy" id="1973488"/>
    <lineage>
        <taxon>Bacteria</taxon>
        <taxon>Bacillati</taxon>
        <taxon>Cyanobacteriota</taxon>
        <taxon>Cyanophyceae</taxon>
        <taxon>Nostocales</taxon>
        <taxon>Calotrichaceae</taxon>
        <taxon>Calothrix</taxon>
    </lineage>
</organism>
<feature type="compositionally biased region" description="Polar residues" evidence="1">
    <location>
        <begin position="107"/>
        <end position="125"/>
    </location>
</feature>
<gene>
    <name evidence="2" type="ORF">NIES267_17740</name>
</gene>
<sequence>MLKNIKKFIQSRRFAIPILGLVITIGASAQRIQPVLSKQIARLQAASLSATLEEAPKSTWIEGNPDVSSQSISKEARLKRVLNTSTDSDASTSVLPGKTYVWMQGHNSSSHGDVAQDKTSTSTVQARVPEDKASVRGAIPADNFPNGDGVFLYGNSQKAGEFGKGYIVFEKQADKVIGGMYMPASEFNCFQGSLDRSGEIAMTVKGYAGDVSPPQVAARSRLVIPGDSEFTKYAYSVTLKDFYQLENVGKNDQRILKICKANFQ</sequence>
<protein>
    <submittedName>
        <fullName evidence="2">Uncharacterized protein</fullName>
    </submittedName>
</protein>
<accession>A0A1Z4LM47</accession>
<dbReference type="OrthoDB" id="422458at2"/>
<dbReference type="EMBL" id="AP018227">
    <property type="protein sequence ID" value="BAY82295.1"/>
    <property type="molecule type" value="Genomic_DNA"/>
</dbReference>
<evidence type="ECO:0000313" key="2">
    <source>
        <dbReference type="EMBL" id="BAY82295.1"/>
    </source>
</evidence>
<name>A0A1Z4LM47_9CYAN</name>
<evidence type="ECO:0000313" key="3">
    <source>
        <dbReference type="Proteomes" id="UP000218418"/>
    </source>
</evidence>
<keyword evidence="3" id="KW-1185">Reference proteome</keyword>
<proteinExistence type="predicted"/>
<dbReference type="Proteomes" id="UP000218418">
    <property type="component" value="Chromosome"/>
</dbReference>
<feature type="region of interest" description="Disordered" evidence="1">
    <location>
        <begin position="107"/>
        <end position="128"/>
    </location>
</feature>
<reference evidence="2 3" key="1">
    <citation type="submission" date="2017-06" db="EMBL/GenBank/DDBJ databases">
        <title>Genome sequencing of cyanobaciteial culture collection at National Institute for Environmental Studies (NIES).</title>
        <authorList>
            <person name="Hirose Y."/>
            <person name="Shimura Y."/>
            <person name="Fujisawa T."/>
            <person name="Nakamura Y."/>
            <person name="Kawachi M."/>
        </authorList>
    </citation>
    <scope>NUCLEOTIDE SEQUENCE [LARGE SCALE GENOMIC DNA]</scope>
    <source>
        <strain evidence="2 3">NIES-267</strain>
    </source>
</reference>
<evidence type="ECO:0000256" key="1">
    <source>
        <dbReference type="SAM" id="MobiDB-lite"/>
    </source>
</evidence>
<dbReference type="AlphaFoldDB" id="A0A1Z4LM47"/>